<dbReference type="Proteomes" id="UP001206925">
    <property type="component" value="Unassembled WGS sequence"/>
</dbReference>
<comment type="caution">
    <text evidence="1">The sequence shown here is derived from an EMBL/GenBank/DDBJ whole genome shotgun (WGS) entry which is preliminary data.</text>
</comment>
<evidence type="ECO:0000313" key="2">
    <source>
        <dbReference type="Proteomes" id="UP001206925"/>
    </source>
</evidence>
<reference evidence="1" key="1">
    <citation type="submission" date="2022-06" db="EMBL/GenBank/DDBJ databases">
        <title>Uncovering the hologenomic basis of an extraordinary plant invasion.</title>
        <authorList>
            <person name="Bieker V.C."/>
            <person name="Martin M.D."/>
            <person name="Gilbert T."/>
            <person name="Hodgins K."/>
            <person name="Battlay P."/>
            <person name="Petersen B."/>
            <person name="Wilson J."/>
        </authorList>
    </citation>
    <scope>NUCLEOTIDE SEQUENCE</scope>
    <source>
        <strain evidence="1">AA19_3_7</strain>
        <tissue evidence="1">Leaf</tissue>
    </source>
</reference>
<accession>A0AAD5GQW3</accession>
<dbReference type="AlphaFoldDB" id="A0AAD5GQW3"/>
<keyword evidence="2" id="KW-1185">Reference proteome</keyword>
<gene>
    <name evidence="1" type="ORF">M8C21_012747</name>
</gene>
<name>A0AAD5GQW3_AMBAR</name>
<dbReference type="EMBL" id="JAMZMK010005820">
    <property type="protein sequence ID" value="KAI7751780.1"/>
    <property type="molecule type" value="Genomic_DNA"/>
</dbReference>
<sequence>EDNGSSGWLFTTLLLKWTQHSNQSNLIAYPTFEVVKPQFLVIFDSEGTCYDGEVGKCFYQLMVSR</sequence>
<evidence type="ECO:0000313" key="1">
    <source>
        <dbReference type="EMBL" id="KAI7751780.1"/>
    </source>
</evidence>
<feature type="non-terminal residue" evidence="1">
    <location>
        <position position="65"/>
    </location>
</feature>
<proteinExistence type="predicted"/>
<organism evidence="1 2">
    <name type="scientific">Ambrosia artemisiifolia</name>
    <name type="common">Common ragweed</name>
    <dbReference type="NCBI Taxonomy" id="4212"/>
    <lineage>
        <taxon>Eukaryota</taxon>
        <taxon>Viridiplantae</taxon>
        <taxon>Streptophyta</taxon>
        <taxon>Embryophyta</taxon>
        <taxon>Tracheophyta</taxon>
        <taxon>Spermatophyta</taxon>
        <taxon>Magnoliopsida</taxon>
        <taxon>eudicotyledons</taxon>
        <taxon>Gunneridae</taxon>
        <taxon>Pentapetalae</taxon>
        <taxon>asterids</taxon>
        <taxon>campanulids</taxon>
        <taxon>Asterales</taxon>
        <taxon>Asteraceae</taxon>
        <taxon>Asteroideae</taxon>
        <taxon>Heliantheae alliance</taxon>
        <taxon>Heliantheae</taxon>
        <taxon>Ambrosia</taxon>
    </lineage>
</organism>
<protein>
    <submittedName>
        <fullName evidence="1">Uncharacterized protein</fullName>
    </submittedName>
</protein>